<dbReference type="Pfam" id="PF13923">
    <property type="entry name" value="zf-C3HC4_2"/>
    <property type="match status" value="1"/>
</dbReference>
<evidence type="ECO:0000259" key="7">
    <source>
        <dbReference type="PROSITE" id="PS51787"/>
    </source>
</evidence>
<keyword evidence="9" id="KW-1185">Reference proteome</keyword>
<dbReference type="Pfam" id="PF00078">
    <property type="entry name" value="RVT_1"/>
    <property type="match status" value="1"/>
</dbReference>
<dbReference type="PANTHER" id="PTHR23327:SF42">
    <property type="entry name" value="LON PEPTIDASE N-TERMINAL DOMAIN AND RING FINGER PROTEIN C14F5.10C"/>
    <property type="match status" value="1"/>
</dbReference>
<dbReference type="GO" id="GO:0008270">
    <property type="term" value="F:zinc ion binding"/>
    <property type="evidence" value="ECO:0007669"/>
    <property type="project" value="UniProtKB-KW"/>
</dbReference>
<dbReference type="SMART" id="SM00184">
    <property type="entry name" value="RING"/>
    <property type="match status" value="1"/>
</dbReference>
<dbReference type="EMBL" id="OU896719">
    <property type="protein sequence ID" value="CAG9816101.1"/>
    <property type="molecule type" value="Genomic_DNA"/>
</dbReference>
<evidence type="ECO:0000256" key="1">
    <source>
        <dbReference type="ARBA" id="ARBA00022723"/>
    </source>
</evidence>
<organism evidence="8 9">
    <name type="scientific">Phaedon cochleariae</name>
    <name type="common">Mustard beetle</name>
    <dbReference type="NCBI Taxonomy" id="80249"/>
    <lineage>
        <taxon>Eukaryota</taxon>
        <taxon>Metazoa</taxon>
        <taxon>Ecdysozoa</taxon>
        <taxon>Arthropoda</taxon>
        <taxon>Hexapoda</taxon>
        <taxon>Insecta</taxon>
        <taxon>Pterygota</taxon>
        <taxon>Neoptera</taxon>
        <taxon>Endopterygota</taxon>
        <taxon>Coleoptera</taxon>
        <taxon>Polyphaga</taxon>
        <taxon>Cucujiformia</taxon>
        <taxon>Chrysomeloidea</taxon>
        <taxon>Chrysomelidae</taxon>
        <taxon>Chrysomelinae</taxon>
        <taxon>Chrysomelini</taxon>
        <taxon>Phaedon</taxon>
    </lineage>
</organism>
<dbReference type="CDD" id="cd16514">
    <property type="entry name" value="RING-HC_LONFs_rpt2"/>
    <property type="match status" value="1"/>
</dbReference>
<dbReference type="Gene3D" id="2.30.130.40">
    <property type="entry name" value="LON domain-like"/>
    <property type="match status" value="1"/>
</dbReference>
<evidence type="ECO:0000313" key="8">
    <source>
        <dbReference type="EMBL" id="CAG9816101.1"/>
    </source>
</evidence>
<dbReference type="GO" id="GO:0061630">
    <property type="term" value="F:ubiquitin protein ligase activity"/>
    <property type="evidence" value="ECO:0007669"/>
    <property type="project" value="TreeGrafter"/>
</dbReference>
<keyword evidence="2 4" id="KW-0863">Zinc-finger</keyword>
<feature type="domain" description="Reverse transcriptase" evidence="6">
    <location>
        <begin position="644"/>
        <end position="921"/>
    </location>
</feature>
<dbReference type="PANTHER" id="PTHR23327">
    <property type="entry name" value="RING FINGER PROTEIN 127"/>
    <property type="match status" value="1"/>
</dbReference>
<reference evidence="8" key="2">
    <citation type="submission" date="2022-10" db="EMBL/GenBank/DDBJ databases">
        <authorList>
            <consortium name="ENA_rothamsted_submissions"/>
            <consortium name="culmorum"/>
            <person name="King R."/>
        </authorList>
    </citation>
    <scope>NUCLEOTIDE SEQUENCE</scope>
</reference>
<dbReference type="InterPro" id="IPR001841">
    <property type="entry name" value="Znf_RING"/>
</dbReference>
<feature type="domain" description="RING-type" evidence="5">
    <location>
        <begin position="371"/>
        <end position="408"/>
    </location>
</feature>
<evidence type="ECO:0000259" key="6">
    <source>
        <dbReference type="PROSITE" id="PS50878"/>
    </source>
</evidence>
<feature type="domain" description="Lon N-terminal" evidence="7">
    <location>
        <begin position="448"/>
        <end position="657"/>
    </location>
</feature>
<dbReference type="Proteomes" id="UP001153737">
    <property type="component" value="Chromosome 13"/>
</dbReference>
<dbReference type="PROSITE" id="PS50089">
    <property type="entry name" value="ZF_RING_2"/>
    <property type="match status" value="1"/>
</dbReference>
<dbReference type="InterPro" id="IPR015947">
    <property type="entry name" value="PUA-like_sf"/>
</dbReference>
<evidence type="ECO:0000256" key="3">
    <source>
        <dbReference type="ARBA" id="ARBA00022833"/>
    </source>
</evidence>
<evidence type="ECO:0000259" key="5">
    <source>
        <dbReference type="PROSITE" id="PS50089"/>
    </source>
</evidence>
<keyword evidence="1" id="KW-0479">Metal-binding</keyword>
<dbReference type="OrthoDB" id="264917at2759"/>
<dbReference type="InterPro" id="IPR003111">
    <property type="entry name" value="Lon_prtase_N"/>
</dbReference>
<evidence type="ECO:0000313" key="9">
    <source>
        <dbReference type="Proteomes" id="UP001153737"/>
    </source>
</evidence>
<dbReference type="PROSITE" id="PS51787">
    <property type="entry name" value="LON_N"/>
    <property type="match status" value="1"/>
</dbReference>
<proteinExistence type="predicted"/>
<dbReference type="SMART" id="SM00464">
    <property type="entry name" value="LON"/>
    <property type="match status" value="1"/>
</dbReference>
<dbReference type="SUPFAM" id="SSF57850">
    <property type="entry name" value="RING/U-box"/>
    <property type="match status" value="1"/>
</dbReference>
<dbReference type="PROSITE" id="PS50878">
    <property type="entry name" value="RT_POL"/>
    <property type="match status" value="1"/>
</dbReference>
<reference evidence="8" key="1">
    <citation type="submission" date="2022-01" db="EMBL/GenBank/DDBJ databases">
        <authorList>
            <person name="King R."/>
        </authorList>
    </citation>
    <scope>NUCLEOTIDE SEQUENCE</scope>
</reference>
<dbReference type="Gene3D" id="3.30.40.10">
    <property type="entry name" value="Zinc/RING finger domain, C3HC4 (zinc finger)"/>
    <property type="match status" value="1"/>
</dbReference>
<dbReference type="SUPFAM" id="SSF88697">
    <property type="entry name" value="PUA domain-like"/>
    <property type="match status" value="1"/>
</dbReference>
<evidence type="ECO:0000256" key="4">
    <source>
        <dbReference type="PROSITE-ProRule" id="PRU00175"/>
    </source>
</evidence>
<dbReference type="Pfam" id="PF02190">
    <property type="entry name" value="LON_substr_bdg"/>
    <property type="match status" value="1"/>
</dbReference>
<dbReference type="InterPro" id="IPR000477">
    <property type="entry name" value="RT_dom"/>
</dbReference>
<dbReference type="InterPro" id="IPR013083">
    <property type="entry name" value="Znf_RING/FYVE/PHD"/>
</dbReference>
<name>A0A9N9X3N3_PHACE</name>
<sequence length="928" mass="105652">MAINSGVPQGSILAPTLFLPYPQKKDFVLMACLKYLNSKVYNVQIDKSNLIWKPTIGSSVPKTVDILGLEPRYLLRSGYAGLQINSDTEAKISKCFDEPSENFPRYMNEKPFSKNSNFCNSSFKDIYADNYERFQETLDNVFREVDDIKATKSRDVHRALLCLSMQVEVHGGWKSTSVAEGFLEDSMLNKKNGRTKYHINDLLEATSCPVHSFADDPGLQYQSGKSETNEAEIKADLTVPNISLSGVTTPLKTSISMLGITISNNLSWENHVRSIARSASQRLGFLFRARSCFTSSQLLMIYKAQIRPVLEYCFHIWSAAPQHTLKLLDSVQKRTICHVTDASLTNSLTSLEHQEALRSTWNCISVSDLECILCSRCLLDPVTTACGHTFCRGCLTRVLDHGLSCPLCMASLSLADYSRGTTEVLQQAIRFLVPDDFRERVSISIKECSILESSSNIPVFICTNAFPGVACPLYVYEPRYRLIARRCLQSPTKRFAMAGKDSTADKFVQYGTVLEVKDAVNLEDGRYILTTVGVRRFKVISRDEQDGYDTAKITYIKDNDVPSERLQDLLLLHEKVYSKASKWIRSLKPKVLAEVERLIGKMPRVEKNWYNLADGPSWAWWLMPILPLSSQLQVGFLSTTSLEKRLRAIDKMLEHMKIRMKALERNTAACAHDTPSRTTFRRIFLSSSLRKKRLRRRWPRLRTPQSRGDFNRITQLKEMRIREDRNATWRVKAAWKAKMTKRSNRKFTPFLPWSVIAGERCQIVEKWRCLENKLYALGLRGNFLSWVISFLSSRRIQVELGEVKSDICGVDVGVPQGSVLGPLIFLLFINDMPSYIKSKCIVLFADDTSIAEEAENLVELQARLNAVAHLFTTWCERNKSIVNDEKMLKKQLDQTTLINVYYAIINSHITYNIILWGGATEINRVFKA</sequence>
<dbReference type="AlphaFoldDB" id="A0A9N9X3N3"/>
<dbReference type="PROSITE" id="PS00518">
    <property type="entry name" value="ZF_RING_1"/>
    <property type="match status" value="1"/>
</dbReference>
<keyword evidence="3" id="KW-0862">Zinc</keyword>
<dbReference type="InterPro" id="IPR046336">
    <property type="entry name" value="Lon_prtase_N_sf"/>
</dbReference>
<accession>A0A9N9X3N3</accession>
<gene>
    <name evidence="8" type="ORF">PHAECO_LOCUS3592</name>
</gene>
<dbReference type="InterPro" id="IPR017907">
    <property type="entry name" value="Znf_RING_CS"/>
</dbReference>
<protein>
    <submittedName>
        <fullName evidence="8">Uncharacterized protein</fullName>
    </submittedName>
</protein>
<evidence type="ECO:0000256" key="2">
    <source>
        <dbReference type="ARBA" id="ARBA00022771"/>
    </source>
</evidence>